<proteinExistence type="predicted"/>
<keyword evidence="2" id="KW-1185">Reference proteome</keyword>
<evidence type="ECO:0000313" key="2">
    <source>
        <dbReference type="Proteomes" id="UP001359559"/>
    </source>
</evidence>
<organism evidence="1 2">
    <name type="scientific">Clitoria ternatea</name>
    <name type="common">Butterfly pea</name>
    <dbReference type="NCBI Taxonomy" id="43366"/>
    <lineage>
        <taxon>Eukaryota</taxon>
        <taxon>Viridiplantae</taxon>
        <taxon>Streptophyta</taxon>
        <taxon>Embryophyta</taxon>
        <taxon>Tracheophyta</taxon>
        <taxon>Spermatophyta</taxon>
        <taxon>Magnoliopsida</taxon>
        <taxon>eudicotyledons</taxon>
        <taxon>Gunneridae</taxon>
        <taxon>Pentapetalae</taxon>
        <taxon>rosids</taxon>
        <taxon>fabids</taxon>
        <taxon>Fabales</taxon>
        <taxon>Fabaceae</taxon>
        <taxon>Papilionoideae</taxon>
        <taxon>50 kb inversion clade</taxon>
        <taxon>NPAAA clade</taxon>
        <taxon>indigoferoid/millettioid clade</taxon>
        <taxon>Phaseoleae</taxon>
        <taxon>Clitoria</taxon>
    </lineage>
</organism>
<comment type="caution">
    <text evidence="1">The sequence shown here is derived from an EMBL/GenBank/DDBJ whole genome shotgun (WGS) entry which is preliminary data.</text>
</comment>
<protein>
    <submittedName>
        <fullName evidence="1">Uncharacterized protein</fullName>
    </submittedName>
</protein>
<gene>
    <name evidence="1" type="ORF">RJT34_26312</name>
</gene>
<name>A0AAN9F8P2_CLITE</name>
<dbReference type="AlphaFoldDB" id="A0AAN9F8P2"/>
<evidence type="ECO:0000313" key="1">
    <source>
        <dbReference type="EMBL" id="KAK7270846.1"/>
    </source>
</evidence>
<reference evidence="1 2" key="1">
    <citation type="submission" date="2024-01" db="EMBL/GenBank/DDBJ databases">
        <title>The genomes of 5 underutilized Papilionoideae crops provide insights into root nodulation and disease resistance.</title>
        <authorList>
            <person name="Yuan L."/>
        </authorList>
    </citation>
    <scope>NUCLEOTIDE SEQUENCE [LARGE SCALE GENOMIC DNA]</scope>
    <source>
        <strain evidence="1">LY-2023</strain>
        <tissue evidence="1">Leaf</tissue>
    </source>
</reference>
<dbReference type="EMBL" id="JAYKXN010000007">
    <property type="protein sequence ID" value="KAK7270846.1"/>
    <property type="molecule type" value="Genomic_DNA"/>
</dbReference>
<sequence>MKEAMEIQAQQIAALAEKLQAPPSSQLVAFPLIAEPVKENKETIGKFSVILLLVLEANVFCKKKDASTS</sequence>
<accession>A0AAN9F8P2</accession>
<dbReference type="Proteomes" id="UP001359559">
    <property type="component" value="Unassembled WGS sequence"/>
</dbReference>